<dbReference type="EMBL" id="CM029050">
    <property type="protein sequence ID" value="KAG2567288.1"/>
    <property type="molecule type" value="Genomic_DNA"/>
</dbReference>
<feature type="domain" description="DUF3741" evidence="4">
    <location>
        <begin position="216"/>
        <end position="231"/>
    </location>
</feature>
<dbReference type="InterPro" id="IPR032795">
    <property type="entry name" value="DUF3741-assoc"/>
</dbReference>
<feature type="domain" description="DUF3741" evidence="2">
    <location>
        <begin position="328"/>
        <end position="372"/>
    </location>
</feature>
<evidence type="ECO:0000259" key="4">
    <source>
        <dbReference type="Pfam" id="PF14383"/>
    </source>
</evidence>
<dbReference type="Proteomes" id="UP000823388">
    <property type="component" value="Chromosome 7N"/>
</dbReference>
<evidence type="ECO:0008006" key="7">
    <source>
        <dbReference type="Google" id="ProtNLM"/>
    </source>
</evidence>
<dbReference type="Pfam" id="PF12552">
    <property type="entry name" value="DUF3741"/>
    <property type="match status" value="1"/>
</dbReference>
<evidence type="ECO:0000313" key="5">
    <source>
        <dbReference type="EMBL" id="KAG2567288.1"/>
    </source>
</evidence>
<sequence>MIDPTPLTLTVIITAFRVWFFPHARSARNAAHEVRGEESGVVEAGGSGVVVDTRSKAKAEGRRETEREAGGGGKKQPGTAHARTRELGLGGDRSTPIPPTSHPPCRFARRSPPLPLRPPRAGGCSRRSLYDQAKAMINLFDLSAGMSSSNMLTDRPRRDGSPSCRSRQDVKRTVDPAKVYAEDKLGASNLSSSSNRSNASPLNVVLAKEKSKELESKKKPPSVVARLMGLEDDLPGQEATLQSAKRNLKKRHLNGNSAESKSLHQHQERYNSIMTTRDIRIGHTETVQFKDVYEVSEEPLRTYHRQDQTFPSGTSSRSKTDIRMEIVRQKFMEAKRLATNEKLLHSKEFQDALEVLSSNRDLFLKFLEEPNSTFSEQLAGLHRSPSPPQTKRITVLKPNKSVDNKGRKEIRTHRLNEENEHVIPWSHRRSHSAEVIFSQPTRIVVLKPSPGKPSRTMARLTPQAATAQLTEQIDFIGGLEDDNYLPDSLHRRDESLLSSVYSNGYGGDESSFSRSEVYYVDEEDGNLSVSEIVSPVSQHSWDHIKRCNNPYSGSSFSRTSRSPESSVIREAKKRLSERWASVAYNEINQQQMQLPRSSSTLGEMLSLRGAKKEVDRMGSVSSRQPCDAENELTLQATCKSIFTENEDGQSSPKNLARSKSVPVSSSIFDNIAQNDPSSNSEGCKTPNVATRSDKGKPSFKGRVSSFFFPKSKKQSKEKMTLSVGSDEKVEVTCFGSMKPEAAQNIFAGENVAFHVDKVDSLKTQTICSSKDIVSIEAPISSVCSSGHLDGLRSCGGLNGSRDEPSPTSVLDTSFEDCNVNESDSSRSTTCDNERIVLRSDAIESVTRSLSWEDMNSPSSLLGMTKLTPPSSVGNDELECVAFVQKIVSSAGLGDLELGMVFSGWYLPDCPLDPALCDKLLDRKEEAAKSRERRSNQKLLFDYANMTLIEIGQDTLLRAYPWSHVRSMARRETLSLDLVEEVPRHMRDWLHGSGKFRMKENEDAGTILERIMEQEVEGRGWVKSVRWELDEITELIAGEALEELLEETVDDLTICSPQQEMSMTIANL</sequence>
<dbReference type="InterPro" id="IPR022212">
    <property type="entry name" value="DUF3741"/>
</dbReference>
<evidence type="ECO:0000259" key="3">
    <source>
        <dbReference type="Pfam" id="PF14309"/>
    </source>
</evidence>
<evidence type="ECO:0000313" key="6">
    <source>
        <dbReference type="Proteomes" id="UP000823388"/>
    </source>
</evidence>
<feature type="region of interest" description="Disordered" evidence="1">
    <location>
        <begin position="146"/>
        <end position="180"/>
    </location>
</feature>
<keyword evidence="6" id="KW-1185">Reference proteome</keyword>
<name>A0A8T0Q2G2_PANVG</name>
<accession>A0A8T0Q2G2</accession>
<protein>
    <recommendedName>
        <fullName evidence="7">DUF4378 domain-containing protein</fullName>
    </recommendedName>
</protein>
<organism evidence="5 6">
    <name type="scientific">Panicum virgatum</name>
    <name type="common">Blackwell switchgrass</name>
    <dbReference type="NCBI Taxonomy" id="38727"/>
    <lineage>
        <taxon>Eukaryota</taxon>
        <taxon>Viridiplantae</taxon>
        <taxon>Streptophyta</taxon>
        <taxon>Embryophyta</taxon>
        <taxon>Tracheophyta</taxon>
        <taxon>Spermatophyta</taxon>
        <taxon>Magnoliopsida</taxon>
        <taxon>Liliopsida</taxon>
        <taxon>Poales</taxon>
        <taxon>Poaceae</taxon>
        <taxon>PACMAD clade</taxon>
        <taxon>Panicoideae</taxon>
        <taxon>Panicodae</taxon>
        <taxon>Paniceae</taxon>
        <taxon>Panicinae</taxon>
        <taxon>Panicum</taxon>
        <taxon>Panicum sect. Hiantes</taxon>
    </lineage>
</organism>
<feature type="compositionally biased region" description="Polar residues" evidence="1">
    <location>
        <begin position="669"/>
        <end position="690"/>
    </location>
</feature>
<proteinExistence type="predicted"/>
<feature type="region of interest" description="Disordered" evidence="1">
    <location>
        <begin position="669"/>
        <end position="697"/>
    </location>
</feature>
<feature type="compositionally biased region" description="Basic and acidic residues" evidence="1">
    <location>
        <begin position="53"/>
        <end position="69"/>
    </location>
</feature>
<evidence type="ECO:0000256" key="1">
    <source>
        <dbReference type="SAM" id="MobiDB-lite"/>
    </source>
</evidence>
<evidence type="ECO:0000259" key="2">
    <source>
        <dbReference type="Pfam" id="PF12552"/>
    </source>
</evidence>
<dbReference type="Pfam" id="PF14309">
    <property type="entry name" value="DUF4378"/>
    <property type="match status" value="1"/>
</dbReference>
<gene>
    <name evidence="5" type="ORF">PVAP13_7NG344400</name>
</gene>
<dbReference type="PANTHER" id="PTHR46634:SF3">
    <property type="entry name" value="M REDUCTASE II SUBUNIT GAMMA, PUTATIVE (DUF3741)-RELATED"/>
    <property type="match status" value="1"/>
</dbReference>
<dbReference type="PANTHER" id="PTHR46634">
    <property type="entry name" value="M REDUCTASE II SUBUNIT GAMMA, PUTATIVE (DUF3741)-RELATED"/>
    <property type="match status" value="1"/>
</dbReference>
<feature type="compositionally biased region" description="Basic and acidic residues" evidence="1">
    <location>
        <begin position="154"/>
        <end position="180"/>
    </location>
</feature>
<comment type="caution">
    <text evidence="5">The sequence shown here is derived from an EMBL/GenBank/DDBJ whole genome shotgun (WGS) entry which is preliminary data.</text>
</comment>
<dbReference type="AlphaFoldDB" id="A0A8T0Q2G2"/>
<feature type="region of interest" description="Disordered" evidence="1">
    <location>
        <begin position="51"/>
        <end position="125"/>
    </location>
</feature>
<feature type="domain" description="DUF4378" evidence="3">
    <location>
        <begin position="881"/>
        <end position="1046"/>
    </location>
</feature>
<dbReference type="Pfam" id="PF14383">
    <property type="entry name" value="VARLMGL"/>
    <property type="match status" value="1"/>
</dbReference>
<reference evidence="5" key="1">
    <citation type="submission" date="2020-05" db="EMBL/GenBank/DDBJ databases">
        <title>WGS assembly of Panicum virgatum.</title>
        <authorList>
            <person name="Lovell J.T."/>
            <person name="Jenkins J."/>
            <person name="Shu S."/>
            <person name="Juenger T.E."/>
            <person name="Schmutz J."/>
        </authorList>
    </citation>
    <scope>NUCLEOTIDE SEQUENCE</scope>
    <source>
        <strain evidence="5">AP13</strain>
    </source>
</reference>
<dbReference type="InterPro" id="IPR025486">
    <property type="entry name" value="DUF4378"/>
</dbReference>